<dbReference type="AlphaFoldDB" id="A0AA94PPV8"/>
<dbReference type="RefSeq" id="WP_133987143.1">
    <property type="nucleotide sequence ID" value="NZ_CP014206.1"/>
</dbReference>
<protein>
    <recommendedName>
        <fullName evidence="3">Lipoprotein</fullName>
    </recommendedName>
</protein>
<evidence type="ECO:0000313" key="1">
    <source>
        <dbReference type="EMBL" id="TDT90777.1"/>
    </source>
</evidence>
<evidence type="ECO:0008006" key="3">
    <source>
        <dbReference type="Google" id="ProtNLM"/>
    </source>
</evidence>
<name>A0AA94PPV8_9BACT</name>
<dbReference type="PROSITE" id="PS51257">
    <property type="entry name" value="PROKAR_LIPOPROTEIN"/>
    <property type="match status" value="1"/>
</dbReference>
<dbReference type="Proteomes" id="UP000295506">
    <property type="component" value="Unassembled WGS sequence"/>
</dbReference>
<evidence type="ECO:0000313" key="2">
    <source>
        <dbReference type="Proteomes" id="UP000295506"/>
    </source>
</evidence>
<reference evidence="1 2" key="1">
    <citation type="submission" date="2019-03" db="EMBL/GenBank/DDBJ databases">
        <title>Genomic Encyclopedia of Type Strains, Phase IV (KMG-IV): sequencing the most valuable type-strain genomes for metagenomic binning, comparative biology and taxonomic classification.</title>
        <authorList>
            <person name="Goeker M."/>
        </authorList>
    </citation>
    <scope>NUCLEOTIDE SEQUENCE [LARGE SCALE GENOMIC DNA]</scope>
    <source>
        <strain evidence="1 2">DSM 101483</strain>
    </source>
</reference>
<accession>A0AA94PPV8</accession>
<comment type="caution">
    <text evidence="1">The sequence shown here is derived from an EMBL/GenBank/DDBJ whole genome shotgun (WGS) entry which is preliminary data.</text>
</comment>
<dbReference type="EMBL" id="SOBK01000002">
    <property type="protein sequence ID" value="TDT90777.1"/>
    <property type="molecule type" value="Genomic_DNA"/>
</dbReference>
<organism evidence="1 2">
    <name type="scientific">Pseudodesulfovibrio indicus</name>
    <dbReference type="NCBI Taxonomy" id="1716143"/>
    <lineage>
        <taxon>Bacteria</taxon>
        <taxon>Pseudomonadati</taxon>
        <taxon>Thermodesulfobacteriota</taxon>
        <taxon>Desulfovibrionia</taxon>
        <taxon>Desulfovibrionales</taxon>
        <taxon>Desulfovibrionaceae</taxon>
    </lineage>
</organism>
<proteinExistence type="predicted"/>
<sequence length="229" mass="26559">MKNTITILLVVFLCGCVEKTITPEESAAKGRGNDYCWIYKNTLGFELPNGWKLVRGSREGYYRRITGGAHYVIIRADSEKAETPIIVIRSDNIKTILSKNTIQEQVAVKSNIDDLLHSMGINKYNLTSMEYSKENNIFTWSADYKIQHQEYMYNGLSTYEQLKMQYLGIPRYREVTSEVYLNKAHFFIDKYEVQFTLVDGLTYYSDTPARYEAKYVDDFNTIVSSAKFK</sequence>
<gene>
    <name evidence="1" type="ORF">EDC59_102207</name>
</gene>